<evidence type="ECO:0000313" key="3">
    <source>
        <dbReference type="Proteomes" id="UP000664617"/>
    </source>
</evidence>
<sequence>MTNDSGARARAAARAAVTEPIPVAAVAAGPAAGAEDAVPRRRRGPAPVREWESAAVVVALILTAAVGSRLVVAAGVSVGTLLAVALAPVWLSAAAKYRWARTFLALGALCAVTGPVLTTLAEPAHVVDPLLLRENYVRLAELVLGAGALLWARLHLGVRWLAVAYGTGMLIDVVQRGEPSFKFGAGLAVTVIVLGWLTPGLRPGRDVWRRIPRTAQAIACVCLGVLFAVDNGRSAFAMLLLTAAVVLWQVRMDKRSLRRSAWVTVGAVVAAGLAAYGGARALILDGAFGTAMAQRTAAQLELSGNLLAAGRPEMGATAALIAHRPLGFGPGVPVNSEDLAVAKHGMSLLGYDPENNYVYDYMFGRGIELHSLFGDFWAVHGPAGVLLWLFLLLLVVVALVRRTVRGMADALLVYVAILTAWNLFFSPIYASVPMLILAVAVLLPRWADAVSGESEPAGKAGAAQDAGTA</sequence>
<feature type="transmembrane region" description="Helical" evidence="1">
    <location>
        <begin position="142"/>
        <end position="161"/>
    </location>
</feature>
<protein>
    <submittedName>
        <fullName evidence="2">Uncharacterized protein</fullName>
    </submittedName>
</protein>
<feature type="transmembrane region" description="Helical" evidence="1">
    <location>
        <begin position="412"/>
        <end position="443"/>
    </location>
</feature>
<keyword evidence="1" id="KW-1133">Transmembrane helix</keyword>
<keyword evidence="3" id="KW-1185">Reference proteome</keyword>
<keyword evidence="1" id="KW-0472">Membrane</keyword>
<feature type="transmembrane region" description="Helical" evidence="1">
    <location>
        <begin position="181"/>
        <end position="199"/>
    </location>
</feature>
<evidence type="ECO:0000313" key="2">
    <source>
        <dbReference type="EMBL" id="MBO0608583.1"/>
    </source>
</evidence>
<dbReference type="Proteomes" id="UP000664617">
    <property type="component" value="Unassembled WGS sequence"/>
</dbReference>
<comment type="caution">
    <text evidence="2">The sequence shown here is derived from an EMBL/GenBank/DDBJ whole genome shotgun (WGS) entry which is preliminary data.</text>
</comment>
<proteinExistence type="predicted"/>
<reference evidence="3" key="2">
    <citation type="submission" date="2023-07" db="EMBL/GenBank/DDBJ databases">
        <title>Myceligenerans salitolerans sp. nov., a halotolerant actinomycete isolated from a salt lake in Xinjiang, China.</title>
        <authorList>
            <person name="Guan T."/>
        </authorList>
    </citation>
    <scope>NUCLEOTIDE SEQUENCE [LARGE SCALE GENOMIC DNA]</scope>
    <source>
        <strain evidence="3">XHU 5031</strain>
    </source>
</reference>
<keyword evidence="1" id="KW-0812">Transmembrane</keyword>
<organism evidence="2 3">
    <name type="scientific">Myceligenerans salitolerans</name>
    <dbReference type="NCBI Taxonomy" id="1230528"/>
    <lineage>
        <taxon>Bacteria</taxon>
        <taxon>Bacillati</taxon>
        <taxon>Actinomycetota</taxon>
        <taxon>Actinomycetes</taxon>
        <taxon>Micrococcales</taxon>
        <taxon>Promicromonosporaceae</taxon>
        <taxon>Myceligenerans</taxon>
    </lineage>
</organism>
<feature type="transmembrane region" description="Helical" evidence="1">
    <location>
        <begin position="377"/>
        <end position="400"/>
    </location>
</feature>
<feature type="transmembrane region" description="Helical" evidence="1">
    <location>
        <begin position="262"/>
        <end position="283"/>
    </location>
</feature>
<evidence type="ECO:0000256" key="1">
    <source>
        <dbReference type="SAM" id="Phobius"/>
    </source>
</evidence>
<accession>A0ABS3I6H1</accession>
<dbReference type="RefSeq" id="WP_207274557.1">
    <property type="nucleotide sequence ID" value="NZ_JAFMPK010000027.1"/>
</dbReference>
<gene>
    <name evidence="2" type="ORF">J0911_06005</name>
</gene>
<name>A0ABS3I6H1_9MICO</name>
<feature type="transmembrane region" description="Helical" evidence="1">
    <location>
        <begin position="103"/>
        <end position="121"/>
    </location>
</feature>
<dbReference type="EMBL" id="JAFMPK010000027">
    <property type="protein sequence ID" value="MBO0608583.1"/>
    <property type="molecule type" value="Genomic_DNA"/>
</dbReference>
<feature type="transmembrane region" description="Helical" evidence="1">
    <location>
        <begin position="70"/>
        <end position="91"/>
    </location>
</feature>
<feature type="transmembrane region" description="Helical" evidence="1">
    <location>
        <begin position="235"/>
        <end position="250"/>
    </location>
</feature>
<reference evidence="2 3" key="1">
    <citation type="submission" date="2021-03" db="EMBL/GenBank/DDBJ databases">
        <authorList>
            <person name="Xin L."/>
        </authorList>
    </citation>
    <scope>NUCLEOTIDE SEQUENCE [LARGE SCALE GENOMIC DNA]</scope>
    <source>
        <strain evidence="2 3">XHU 5031</strain>
    </source>
</reference>